<organism evidence="5 6">
    <name type="scientific">Lophiotrema nucula</name>
    <dbReference type="NCBI Taxonomy" id="690887"/>
    <lineage>
        <taxon>Eukaryota</taxon>
        <taxon>Fungi</taxon>
        <taxon>Dikarya</taxon>
        <taxon>Ascomycota</taxon>
        <taxon>Pezizomycotina</taxon>
        <taxon>Dothideomycetes</taxon>
        <taxon>Pleosporomycetidae</taxon>
        <taxon>Pleosporales</taxon>
        <taxon>Lophiotremataceae</taxon>
        <taxon>Lophiotrema</taxon>
    </lineage>
</organism>
<dbReference type="Pfam" id="PF00067">
    <property type="entry name" value="p450"/>
    <property type="match status" value="1"/>
</dbReference>
<dbReference type="PROSITE" id="PS00086">
    <property type="entry name" value="CYTOCHROME_P450"/>
    <property type="match status" value="1"/>
</dbReference>
<dbReference type="InterPro" id="IPR036396">
    <property type="entry name" value="Cyt_P450_sf"/>
</dbReference>
<dbReference type="PANTHER" id="PTHR46696:SF6">
    <property type="entry name" value="P450, PUTATIVE (EUROFUNG)-RELATED"/>
    <property type="match status" value="1"/>
</dbReference>
<keyword evidence="4" id="KW-0349">Heme</keyword>
<sequence length="348" mass="39573">MATADVKIPHDWNVNDSEAVISNDPQKIYKEYDYMRQNCPVVHCDRHNGSWMLTKYEDVKNVCSDGQTFVSSVCAIIPGDPRGIRRPPLKFDGKEHTPYRTALDRTLRPAWLKCLEPLLEAHAERELGLLLKRGHGNTCSEFGAKFPALVEKEWLNLDDRDSKLLAESVNPFVQSWRTGDWGAVKRASDSFYKIARRVVAAREVTPMKPEEDLASSLLLECDHDGQPLDNSPLEEFVRLYTPYKGFARTAVCPVTLSGTVVPEKEPTTFDAPNQFNMDRENINTQLGFGRGRHRCAGMALARMMLKVVLQVFLKNRIDFEIDGEPEFARVPEICMIGCPMKFRVREEP</sequence>
<keyword evidence="4" id="KW-0503">Monooxygenase</keyword>
<reference evidence="5" key="1">
    <citation type="journal article" date="2020" name="Stud. Mycol.">
        <title>101 Dothideomycetes genomes: a test case for predicting lifestyles and emergence of pathogens.</title>
        <authorList>
            <person name="Haridas S."/>
            <person name="Albert R."/>
            <person name="Binder M."/>
            <person name="Bloem J."/>
            <person name="Labutti K."/>
            <person name="Salamov A."/>
            <person name="Andreopoulos B."/>
            <person name="Baker S."/>
            <person name="Barry K."/>
            <person name="Bills G."/>
            <person name="Bluhm B."/>
            <person name="Cannon C."/>
            <person name="Castanera R."/>
            <person name="Culley D."/>
            <person name="Daum C."/>
            <person name="Ezra D."/>
            <person name="Gonzalez J."/>
            <person name="Henrissat B."/>
            <person name="Kuo A."/>
            <person name="Liang C."/>
            <person name="Lipzen A."/>
            <person name="Lutzoni F."/>
            <person name="Magnuson J."/>
            <person name="Mondo S."/>
            <person name="Nolan M."/>
            <person name="Ohm R."/>
            <person name="Pangilinan J."/>
            <person name="Park H.-J."/>
            <person name="Ramirez L."/>
            <person name="Alfaro M."/>
            <person name="Sun H."/>
            <person name="Tritt A."/>
            <person name="Yoshinaga Y."/>
            <person name="Zwiers L.-H."/>
            <person name="Turgeon B."/>
            <person name="Goodwin S."/>
            <person name="Spatafora J."/>
            <person name="Crous P."/>
            <person name="Grigoriev I."/>
        </authorList>
    </citation>
    <scope>NUCLEOTIDE SEQUENCE</scope>
    <source>
        <strain evidence="5">CBS 627.86</strain>
    </source>
</reference>
<evidence type="ECO:0000256" key="1">
    <source>
        <dbReference type="ARBA" id="ARBA00010617"/>
    </source>
</evidence>
<dbReference type="AlphaFoldDB" id="A0A6A5YEB5"/>
<proteinExistence type="inferred from homology"/>
<evidence type="ECO:0000256" key="2">
    <source>
        <dbReference type="ARBA" id="ARBA00022723"/>
    </source>
</evidence>
<dbReference type="GO" id="GO:0004497">
    <property type="term" value="F:monooxygenase activity"/>
    <property type="evidence" value="ECO:0007669"/>
    <property type="project" value="UniProtKB-KW"/>
</dbReference>
<name>A0A6A5YEB5_9PLEO</name>
<dbReference type="GO" id="GO:0020037">
    <property type="term" value="F:heme binding"/>
    <property type="evidence" value="ECO:0007669"/>
    <property type="project" value="InterPro"/>
</dbReference>
<keyword evidence="4" id="KW-0560">Oxidoreductase</keyword>
<evidence type="ECO:0000256" key="4">
    <source>
        <dbReference type="RuleBase" id="RU000461"/>
    </source>
</evidence>
<dbReference type="InterPro" id="IPR017972">
    <property type="entry name" value="Cyt_P450_CS"/>
</dbReference>
<evidence type="ECO:0000313" key="5">
    <source>
        <dbReference type="EMBL" id="KAF2105622.1"/>
    </source>
</evidence>
<dbReference type="SUPFAM" id="SSF48264">
    <property type="entry name" value="Cytochrome P450"/>
    <property type="match status" value="1"/>
</dbReference>
<gene>
    <name evidence="5" type="ORF">BDV96DRAFT_617737</name>
</gene>
<dbReference type="OrthoDB" id="3945418at2759"/>
<dbReference type="InterPro" id="IPR001128">
    <property type="entry name" value="Cyt_P450"/>
</dbReference>
<accession>A0A6A5YEB5</accession>
<keyword evidence="3 4" id="KW-0408">Iron</keyword>
<protein>
    <submittedName>
        <fullName evidence="5">Cytochrome P450</fullName>
    </submittedName>
</protein>
<dbReference type="PANTHER" id="PTHR46696">
    <property type="entry name" value="P450, PUTATIVE (EUROFUNG)-RELATED"/>
    <property type="match status" value="1"/>
</dbReference>
<evidence type="ECO:0000313" key="6">
    <source>
        <dbReference type="Proteomes" id="UP000799770"/>
    </source>
</evidence>
<keyword evidence="2 4" id="KW-0479">Metal-binding</keyword>
<keyword evidence="6" id="KW-1185">Reference proteome</keyword>
<evidence type="ECO:0000256" key="3">
    <source>
        <dbReference type="ARBA" id="ARBA00023004"/>
    </source>
</evidence>
<dbReference type="Proteomes" id="UP000799770">
    <property type="component" value="Unassembled WGS sequence"/>
</dbReference>
<dbReference type="Gene3D" id="1.10.630.10">
    <property type="entry name" value="Cytochrome P450"/>
    <property type="match status" value="2"/>
</dbReference>
<dbReference type="GO" id="GO:0005506">
    <property type="term" value="F:iron ion binding"/>
    <property type="evidence" value="ECO:0007669"/>
    <property type="project" value="InterPro"/>
</dbReference>
<dbReference type="GO" id="GO:0016705">
    <property type="term" value="F:oxidoreductase activity, acting on paired donors, with incorporation or reduction of molecular oxygen"/>
    <property type="evidence" value="ECO:0007669"/>
    <property type="project" value="InterPro"/>
</dbReference>
<comment type="similarity">
    <text evidence="1 4">Belongs to the cytochrome P450 family.</text>
</comment>
<dbReference type="EMBL" id="ML977376">
    <property type="protein sequence ID" value="KAF2105622.1"/>
    <property type="molecule type" value="Genomic_DNA"/>
</dbReference>